<dbReference type="InterPro" id="IPR032710">
    <property type="entry name" value="NTF2-like_dom_sf"/>
</dbReference>
<evidence type="ECO:0000313" key="2">
    <source>
        <dbReference type="EMBL" id="VFJ15167.1"/>
    </source>
</evidence>
<dbReference type="EMBL" id="LR216287">
    <property type="protein sequence ID" value="VFJ15167.1"/>
    <property type="molecule type" value="Genomic_DNA"/>
</dbReference>
<evidence type="ECO:0000313" key="3">
    <source>
        <dbReference type="Proteomes" id="UP000294299"/>
    </source>
</evidence>
<dbReference type="Proteomes" id="UP000294299">
    <property type="component" value="Chromosome NFRAN"/>
</dbReference>
<dbReference type="InterPro" id="IPR037401">
    <property type="entry name" value="SnoaL-like"/>
</dbReference>
<evidence type="ECO:0000259" key="1">
    <source>
        <dbReference type="Pfam" id="PF12680"/>
    </source>
</evidence>
<dbReference type="GeneID" id="39421970"/>
<feature type="domain" description="SnoaL-like" evidence="1">
    <location>
        <begin position="15"/>
        <end position="114"/>
    </location>
</feature>
<protein>
    <submittedName>
        <fullName evidence="2">SnoaL-like domain protein</fullName>
    </submittedName>
</protein>
<dbReference type="KEGG" id="nfn:NFRAN_2844"/>
<dbReference type="RefSeq" id="WP_134485162.1">
    <property type="nucleotide sequence ID" value="NZ_LR216287.1"/>
</dbReference>
<reference evidence="2 3" key="1">
    <citation type="submission" date="2019-02" db="EMBL/GenBank/DDBJ databases">
        <authorList>
            <person name="Lehtovirta-Morley E L."/>
        </authorList>
    </citation>
    <scope>NUCLEOTIDE SEQUENCE [LARGE SCALE GENOMIC DNA]</scope>
    <source>
        <strain evidence="2">NFRAN1</strain>
    </source>
</reference>
<dbReference type="InterPro" id="IPR011944">
    <property type="entry name" value="Steroid_delta5-4_isomerase"/>
</dbReference>
<dbReference type="SUPFAM" id="SSF54427">
    <property type="entry name" value="NTF2-like"/>
    <property type="match status" value="1"/>
</dbReference>
<dbReference type="NCBIfam" id="TIGR02246">
    <property type="entry name" value="SgcJ/EcaC family oxidoreductase"/>
    <property type="match status" value="1"/>
</dbReference>
<proteinExistence type="predicted"/>
<name>A0A484IEC2_9ARCH</name>
<gene>
    <name evidence="2" type="ORF">NFRAN_2844</name>
</gene>
<dbReference type="AlphaFoldDB" id="A0A484IEC2"/>
<dbReference type="OrthoDB" id="9698at2157"/>
<accession>A0A484IEC2</accession>
<dbReference type="Pfam" id="PF12680">
    <property type="entry name" value="SnoaL_2"/>
    <property type="match status" value="1"/>
</dbReference>
<dbReference type="Gene3D" id="3.10.450.50">
    <property type="match status" value="1"/>
</dbReference>
<organism evidence="2 3">
    <name type="scientific">Candidatus Nitrosocosmicus franklandianus</name>
    <dbReference type="NCBI Taxonomy" id="1798806"/>
    <lineage>
        <taxon>Archaea</taxon>
        <taxon>Nitrososphaerota</taxon>
        <taxon>Nitrososphaeria</taxon>
        <taxon>Nitrososphaerales</taxon>
        <taxon>Nitrososphaeraceae</taxon>
        <taxon>Candidatus Nitrosocosmicus</taxon>
    </lineage>
</organism>
<keyword evidence="3" id="KW-1185">Reference proteome</keyword>
<sequence length="125" mass="13526">MNNTTKPEGVLDSIVEGINNGNLDALMTLYEPDACFASQPGELAKGLDGVRQSLRNFIDLKGKLDLKVKRVLQTSDLALVTTDWSFSGTGPDGNPVSISSKSADVLRKQADGTWRFVIDNPWGTD</sequence>